<organism evidence="1">
    <name type="scientific">Daucus carota subsp. sativus</name>
    <name type="common">Carrot</name>
    <dbReference type="NCBI Taxonomy" id="79200"/>
    <lineage>
        <taxon>Eukaryota</taxon>
        <taxon>Viridiplantae</taxon>
        <taxon>Streptophyta</taxon>
        <taxon>Embryophyta</taxon>
        <taxon>Tracheophyta</taxon>
        <taxon>Spermatophyta</taxon>
        <taxon>Magnoliopsida</taxon>
        <taxon>eudicotyledons</taxon>
        <taxon>Gunneridae</taxon>
        <taxon>Pentapetalae</taxon>
        <taxon>asterids</taxon>
        <taxon>campanulids</taxon>
        <taxon>Apiales</taxon>
        <taxon>Apiaceae</taxon>
        <taxon>Apioideae</taxon>
        <taxon>Scandiceae</taxon>
        <taxon>Daucinae</taxon>
        <taxon>Daucus</taxon>
        <taxon>Daucus sect. Daucus</taxon>
    </lineage>
</organism>
<dbReference type="EMBL" id="LNRQ01000008">
    <property type="protein sequence ID" value="KZM84025.1"/>
    <property type="molecule type" value="Genomic_DNA"/>
</dbReference>
<dbReference type="Gramene" id="KZM84025">
    <property type="protein sequence ID" value="KZM84025"/>
    <property type="gene ID" value="DCAR_028553"/>
</dbReference>
<dbReference type="AlphaFoldDB" id="A0A175YKC4"/>
<reference evidence="1" key="1">
    <citation type="journal article" date="2016" name="Nat. Genet.">
        <title>A high-quality carrot genome assembly provides new insights into carotenoid accumulation and asterid genome evolution.</title>
        <authorList>
            <person name="Iorizzo M."/>
            <person name="Ellison S."/>
            <person name="Senalik D."/>
            <person name="Zeng P."/>
            <person name="Satapoomin P."/>
            <person name="Huang J."/>
            <person name="Bowman M."/>
            <person name="Iovene M."/>
            <person name="Sanseverino W."/>
            <person name="Cavagnaro P."/>
            <person name="Yildiz M."/>
            <person name="Macko-Podgorni A."/>
            <person name="Moranska E."/>
            <person name="Grzebelus E."/>
            <person name="Grzebelus D."/>
            <person name="Ashrafi H."/>
            <person name="Zheng Z."/>
            <person name="Cheng S."/>
            <person name="Spooner D."/>
            <person name="Van Deynze A."/>
            <person name="Simon P."/>
        </authorList>
    </citation>
    <scope>NUCLEOTIDE SEQUENCE [LARGE SCALE GENOMIC DNA]</scope>
    <source>
        <tissue evidence="1">Leaf</tissue>
    </source>
</reference>
<protein>
    <submittedName>
        <fullName evidence="1">Uncharacterized protein</fullName>
    </submittedName>
</protein>
<name>A0A175YKC4_DAUCS</name>
<comment type="caution">
    <text evidence="1">The sequence shown here is derived from an EMBL/GenBank/DDBJ whole genome shotgun (WGS) entry which is preliminary data.</text>
</comment>
<proteinExistence type="predicted"/>
<evidence type="ECO:0000313" key="1">
    <source>
        <dbReference type="EMBL" id="KZM84025.1"/>
    </source>
</evidence>
<accession>A0A175YKC4</accession>
<gene>
    <name evidence="1" type="ORF">DCAR_028553</name>
</gene>
<sequence>MEEQAILLGIQAACIYCQKKKWELTHIETSNIEVYETIRLQEHIVLNADQLEAYGLFNTVQANHYKPGITHRKLSCIPQHMNATAKYMAEYGLRHMTCFAEAPGIFGDLKYYLERDMGLVLPSPIHELVPNFGEGEVEDASPPPLKRKRESIVLPFPDVLVNSPLLKARCFGFEGKGKEKMYKEFAFYDDGRLSARAMEIINSGCLDKIAPVFAEEVIDLESHVGNGFFAKDVLHYAVLGTLEIVLPLIQNTFPAVTPTVVVKEPEFMPVNEVLSSMGFLNEQEDRAIGSLGMSSINIFFF</sequence>